<accession>A0A0E0EGV2</accession>
<keyword evidence="2" id="KW-1185">Reference proteome</keyword>
<reference evidence="1" key="1">
    <citation type="submission" date="2015-04" db="UniProtKB">
        <authorList>
            <consortium name="EnsemblPlants"/>
        </authorList>
    </citation>
    <scope>IDENTIFICATION</scope>
</reference>
<protein>
    <submittedName>
        <fullName evidence="1">Uncharacterized protein</fullName>
    </submittedName>
</protein>
<sequence>MADGPGLYSPIIVFCLPPLGSAAVGWGGGRWGRQESGDEATTLQEEDACIRHLAFTSQPRGSPRLVLRAPSAESVDRSLSMLVVRLHRNGFLPKNLLSIHSLTVAPIDEEEVACNIASGRWCLVSTFGGGGHGRRKDRTARVAGFGGEMKEEEETWVPAVLLGHMWPSRAARDREGGARGWQRGRGCRRAGLLCSAPSSRFIE</sequence>
<dbReference type="Proteomes" id="UP000008021">
    <property type="component" value="Chromosome 8"/>
</dbReference>
<dbReference type="STRING" id="40149.A0A0E0EGV2"/>
<dbReference type="Gramene" id="OMERI08G00690.1">
    <property type="protein sequence ID" value="OMERI08G00690.1"/>
    <property type="gene ID" value="OMERI08G00690"/>
</dbReference>
<proteinExistence type="predicted"/>
<dbReference type="EnsemblPlants" id="OMERI08G00690.1">
    <property type="protein sequence ID" value="OMERI08G00690.1"/>
    <property type="gene ID" value="OMERI08G00690"/>
</dbReference>
<dbReference type="AlphaFoldDB" id="A0A0E0EGV2"/>
<organism evidence="1">
    <name type="scientific">Oryza meridionalis</name>
    <dbReference type="NCBI Taxonomy" id="40149"/>
    <lineage>
        <taxon>Eukaryota</taxon>
        <taxon>Viridiplantae</taxon>
        <taxon>Streptophyta</taxon>
        <taxon>Embryophyta</taxon>
        <taxon>Tracheophyta</taxon>
        <taxon>Spermatophyta</taxon>
        <taxon>Magnoliopsida</taxon>
        <taxon>Liliopsida</taxon>
        <taxon>Poales</taxon>
        <taxon>Poaceae</taxon>
        <taxon>BOP clade</taxon>
        <taxon>Oryzoideae</taxon>
        <taxon>Oryzeae</taxon>
        <taxon>Oryzinae</taxon>
        <taxon>Oryza</taxon>
    </lineage>
</organism>
<name>A0A0E0EGV2_9ORYZ</name>
<reference evidence="1" key="2">
    <citation type="submission" date="2018-05" db="EMBL/GenBank/DDBJ databases">
        <title>OmerRS3 (Oryza meridionalis Reference Sequence Version 3).</title>
        <authorList>
            <person name="Zhang J."/>
            <person name="Kudrna D."/>
            <person name="Lee S."/>
            <person name="Talag J."/>
            <person name="Welchert J."/>
            <person name="Wing R.A."/>
        </authorList>
    </citation>
    <scope>NUCLEOTIDE SEQUENCE [LARGE SCALE GENOMIC DNA]</scope>
    <source>
        <strain evidence="1">cv. OR44</strain>
    </source>
</reference>
<evidence type="ECO:0000313" key="2">
    <source>
        <dbReference type="Proteomes" id="UP000008021"/>
    </source>
</evidence>
<dbReference type="HOGENOM" id="CLU_121152_0_0_1"/>
<evidence type="ECO:0000313" key="1">
    <source>
        <dbReference type="EnsemblPlants" id="OMERI08G00690.1"/>
    </source>
</evidence>